<dbReference type="Pfam" id="PF00059">
    <property type="entry name" value="Lectin_C"/>
    <property type="match status" value="1"/>
</dbReference>
<dbReference type="Gene3D" id="3.10.100.10">
    <property type="entry name" value="Mannose-Binding Protein A, subunit A"/>
    <property type="match status" value="1"/>
</dbReference>
<feature type="signal peptide" evidence="1">
    <location>
        <begin position="1"/>
        <end position="18"/>
    </location>
</feature>
<dbReference type="PANTHER" id="PTHR45710">
    <property type="entry name" value="C-TYPE LECTIN DOMAIN-CONTAINING PROTEIN 180"/>
    <property type="match status" value="1"/>
</dbReference>
<sequence length="156" mass="17583">MKGLCLLVVAVMAVGCHGCPDGWLDVNGSCFYFHQDQSMPWEDAERFCETSGGSLAKIGSAKELRAFYEYILTYSLSGSYWLGASDQGYEGDWLWVSDNSRVDRGTPFWAIHNGIFGWDHEPSGGTEENCLLLDENRKHYFNDVNCNLIHHPLCMT</sequence>
<dbReference type="InterPro" id="IPR050828">
    <property type="entry name" value="C-type_lectin/matrix_domain"/>
</dbReference>
<evidence type="ECO:0000313" key="3">
    <source>
        <dbReference type="EMBL" id="QEX50549.1"/>
    </source>
</evidence>
<dbReference type="PROSITE" id="PS51257">
    <property type="entry name" value="PROKAR_LIPOPROTEIN"/>
    <property type="match status" value="1"/>
</dbReference>
<dbReference type="SUPFAM" id="SSF56436">
    <property type="entry name" value="C-type lectin-like"/>
    <property type="match status" value="1"/>
</dbReference>
<dbReference type="SMART" id="SM00034">
    <property type="entry name" value="CLECT"/>
    <property type="match status" value="1"/>
</dbReference>
<dbReference type="PANTHER" id="PTHR45710:SF26">
    <property type="entry name" value="RH26557P"/>
    <property type="match status" value="1"/>
</dbReference>
<dbReference type="InterPro" id="IPR001304">
    <property type="entry name" value="C-type_lectin-like"/>
</dbReference>
<evidence type="ECO:0000256" key="1">
    <source>
        <dbReference type="SAM" id="SignalP"/>
    </source>
</evidence>
<organism evidence="3">
    <name type="scientific">Penaeus japonicus</name>
    <name type="common">Kuruma prawn</name>
    <name type="synonym">Marsupenaeus japonicus</name>
    <dbReference type="NCBI Taxonomy" id="27405"/>
    <lineage>
        <taxon>Eukaryota</taxon>
        <taxon>Metazoa</taxon>
        <taxon>Ecdysozoa</taxon>
        <taxon>Arthropoda</taxon>
        <taxon>Crustacea</taxon>
        <taxon>Multicrustacea</taxon>
        <taxon>Malacostraca</taxon>
        <taxon>Eumalacostraca</taxon>
        <taxon>Eucarida</taxon>
        <taxon>Decapoda</taxon>
        <taxon>Dendrobranchiata</taxon>
        <taxon>Penaeoidea</taxon>
        <taxon>Penaeidae</taxon>
        <taxon>Penaeus</taxon>
    </lineage>
</organism>
<proteinExistence type="evidence at transcript level"/>
<evidence type="ECO:0000259" key="2">
    <source>
        <dbReference type="PROSITE" id="PS50041"/>
    </source>
</evidence>
<dbReference type="CDD" id="cd00037">
    <property type="entry name" value="CLECT"/>
    <property type="match status" value="1"/>
</dbReference>
<keyword evidence="1" id="KW-0732">Signal</keyword>
<feature type="chain" id="PRO_5023806477" evidence="1">
    <location>
        <begin position="19"/>
        <end position="156"/>
    </location>
</feature>
<dbReference type="PROSITE" id="PS50041">
    <property type="entry name" value="C_TYPE_LECTIN_2"/>
    <property type="match status" value="1"/>
</dbReference>
<dbReference type="EMBL" id="MN183128">
    <property type="protein sequence ID" value="QEX50549.1"/>
    <property type="molecule type" value="mRNA"/>
</dbReference>
<name>A0A5J6N9B0_PENJP</name>
<keyword evidence="3" id="KW-0430">Lectin</keyword>
<protein>
    <submittedName>
        <fullName evidence="3">C-type lectin 4</fullName>
    </submittedName>
</protein>
<dbReference type="InterPro" id="IPR016187">
    <property type="entry name" value="CTDL_fold"/>
</dbReference>
<dbReference type="InterPro" id="IPR016186">
    <property type="entry name" value="C-type_lectin-like/link_sf"/>
</dbReference>
<dbReference type="AlphaFoldDB" id="A0A5J6N9B0"/>
<dbReference type="GO" id="GO:0030246">
    <property type="term" value="F:carbohydrate binding"/>
    <property type="evidence" value="ECO:0007669"/>
    <property type="project" value="UniProtKB-KW"/>
</dbReference>
<feature type="domain" description="C-type lectin" evidence="2">
    <location>
        <begin position="26"/>
        <end position="155"/>
    </location>
</feature>
<reference evidence="3" key="1">
    <citation type="submission" date="2019-07" db="EMBL/GenBank/DDBJ databases">
        <title>Identification of two novel C-type lectins involved in immune defense against white spot syndrome virus and Vibrio parahaemolyticus from Marsupenaeus japonicus.</title>
        <authorList>
            <person name="Zheng J."/>
        </authorList>
    </citation>
    <scope>NUCLEOTIDE SEQUENCE</scope>
    <source>
        <tissue evidence="3">Hepatopancreas</tissue>
    </source>
</reference>
<accession>A0A5J6N9B0</accession>
<dbReference type="OrthoDB" id="7357196at2759"/>